<dbReference type="InterPro" id="IPR057947">
    <property type="entry name" value="TPR_XPO7/RBP17"/>
</dbReference>
<keyword evidence="4" id="KW-0813">Transport</keyword>
<feature type="non-terminal residue" evidence="9">
    <location>
        <position position="1"/>
    </location>
</feature>
<organism evidence="9">
    <name type="scientific">Helobdella robusta</name>
    <name type="common">Californian leech</name>
    <dbReference type="NCBI Taxonomy" id="6412"/>
    <lineage>
        <taxon>Eukaryota</taxon>
        <taxon>Metazoa</taxon>
        <taxon>Spiralia</taxon>
        <taxon>Lophotrochozoa</taxon>
        <taxon>Annelida</taxon>
        <taxon>Clitellata</taxon>
        <taxon>Hirudinea</taxon>
        <taxon>Rhynchobdellida</taxon>
        <taxon>Glossiphoniidae</taxon>
        <taxon>Helobdella</taxon>
    </lineage>
</organism>
<evidence type="ECO:0000313" key="9">
    <source>
        <dbReference type="EMBL" id="ESN90476.1"/>
    </source>
</evidence>
<comment type="similarity">
    <text evidence="3">Belongs to the exportin family.</text>
</comment>
<dbReference type="RefSeq" id="XP_009031151.1">
    <property type="nucleotide sequence ID" value="XM_009032903.1"/>
</dbReference>
<comment type="subcellular location">
    <subcellularLocation>
        <location evidence="2">Cytoplasm</location>
    </subcellularLocation>
    <subcellularLocation>
        <location evidence="1">Nucleus</location>
    </subcellularLocation>
</comment>
<dbReference type="InterPro" id="IPR016024">
    <property type="entry name" value="ARM-type_fold"/>
</dbReference>
<keyword evidence="6" id="KW-0653">Protein transport</keyword>
<dbReference type="PANTHER" id="PTHR12596:SF2">
    <property type="entry name" value="EXPORTIN-7 ISOFORM X1"/>
    <property type="match status" value="1"/>
</dbReference>
<evidence type="ECO:0000256" key="1">
    <source>
        <dbReference type="ARBA" id="ARBA00004123"/>
    </source>
</evidence>
<proteinExistence type="inferred from homology"/>
<evidence type="ECO:0000256" key="3">
    <source>
        <dbReference type="ARBA" id="ARBA00009466"/>
    </source>
</evidence>
<evidence type="ECO:0000256" key="5">
    <source>
        <dbReference type="ARBA" id="ARBA00022490"/>
    </source>
</evidence>
<dbReference type="OrthoDB" id="244158at2759"/>
<dbReference type="Pfam" id="PF25795">
    <property type="entry name" value="TPR_XPO7"/>
    <property type="match status" value="1"/>
</dbReference>
<dbReference type="Gene3D" id="1.25.10.10">
    <property type="entry name" value="Leucine-rich Repeat Variant"/>
    <property type="match status" value="2"/>
</dbReference>
<dbReference type="GeneID" id="20214502"/>
<protein>
    <recommendedName>
        <fullName evidence="8">Exportin-7/Ran-binding protein 17 TPR repeats domain-containing protein</fullName>
    </recommendedName>
</protein>
<evidence type="ECO:0000256" key="6">
    <source>
        <dbReference type="ARBA" id="ARBA00022927"/>
    </source>
</evidence>
<evidence type="ECO:0000256" key="4">
    <source>
        <dbReference type="ARBA" id="ARBA00022448"/>
    </source>
</evidence>
<dbReference type="STRING" id="6412.T1G0A4"/>
<sequence length="1071" mass="124024">LQIIQQLELHAYDLYNFKDRCLYSEADSVLLDLVNTKTCSDKCFLLLERRNSVYSQLLAAKTLLKLVTSSNDNLSKSHKRNIQSFVLNHVINSLNMEAYVLQSIVRVYCHITKLSWFDTVEENYIFRNVLGDLNYYIQSNNPHYMFIAVYILSSMVAEMNEVDEGITTNRHKKVSFSFRDHQLFDYFKLGCTFLQNASLLIDKINFADQTQLNLLNQSLQLVFNCLSYDFIGTLSDESGEDVSTIQVPTHWKSAFLSESLLKALFTLLDHTPTVLSILVLKCLVQMASLRRSLFNANERMNYLQELCQGVKRCISLCQERESQDIYHEVCRFLARLKMNFQLTEFLKMNDYSEFLKSIANFTVSCFQMDFPTNSSYYLLCFWQKMVAPIPYIKTAETHMLEVFTPDIFKIFVLSRIELIKRNAGLNYDDPLEDQAFLSQHLELVAAIGRYEYKEACTLLVHAFDEASQQFGQTFNESADQNILNIAIQEGCLSWLILVIGAVIGGRVSFASTEEHDLLDGELVCRVLKLMNETDYRLSQNRFEKLERAYISFLDHFRKIYIGDQIQKTFKVYKCLNDVFGISDETTMLKIIIHKIMTNLKCWGTSERVVEFTLNLFNDLSVGFSSVRKIVKLEEIQFILYNHSADHFEFLRSTSNVMKCRTLFYTSLSRILVLDLTEDEDEMFWRFISPIQASFNFLKSLLVQNSTSTNEIKNCIIGLCLDIKGIALAFNTKHSYMMLFNWFFPDNSLLLMRMLEAYYYDPQITTSLLKLYHEFSYNRSQRLVFDISSPNGIILFREVSRVLTTYGDYLLNNVNIPGDKLYIMKLKGITICFRMLKSALSGNYLNFGVFKLYEDPALNNALQVFVKFLLSIDLKTLKEYPKLMQSYFSLLETVSQDHLSFIGSLDASVLTYIFSTLSSVLLTTEPPVLTSCCAILDNIITHLYKVMSKKSNELAHGLLNIDPSVFKQILSDIFNVTINYEIRNQWSLSRPMFGLILLHEEHFNNLKNEFIQNVPLPKQAAVAECFVKLMDGVEKSLSIKNRDKFTHNVTVFKHDFSDAMKVNEFYPTNSMF</sequence>
<gene>
    <name evidence="9" type="ORF">HELRODRAFT_70670</name>
</gene>
<feature type="domain" description="Exportin-7/Ran-binding protein 17 TPR repeats" evidence="8">
    <location>
        <begin position="426"/>
        <end position="656"/>
    </location>
</feature>
<dbReference type="InterPro" id="IPR011989">
    <property type="entry name" value="ARM-like"/>
</dbReference>
<dbReference type="eggNOG" id="KOG1410">
    <property type="taxonomic scope" value="Eukaryota"/>
</dbReference>
<dbReference type="OMA" id="DCFHELC"/>
<dbReference type="InterPro" id="IPR044189">
    <property type="entry name" value="XPO4/7-like"/>
</dbReference>
<accession>V3VFH3</accession>
<name>V3VFH3_HELRO</name>
<dbReference type="EMBL" id="KB097753">
    <property type="protein sequence ID" value="ESN90476.1"/>
    <property type="molecule type" value="Genomic_DNA"/>
</dbReference>
<keyword evidence="7" id="KW-0539">Nucleus</keyword>
<reference evidence="9" key="1">
    <citation type="journal article" date="2013" name="Nature">
        <title>Insights into bilaterian evolution from three spiralian genomes.</title>
        <authorList>
            <person name="Simakov O."/>
            <person name="Marletaz F."/>
            <person name="Cho S.J."/>
            <person name="Edsinger-Gonzales E."/>
            <person name="Havlak P."/>
            <person name="Hellsten U."/>
            <person name="Kuo D.H."/>
            <person name="Larsson T."/>
            <person name="Lv J."/>
            <person name="Arendt D."/>
            <person name="Savage R."/>
            <person name="Osoegawa K."/>
            <person name="de Jong P."/>
            <person name="Grimwood J."/>
            <person name="Chapman J.A."/>
            <person name="Shapiro H."/>
            <person name="Aerts A."/>
            <person name="Otillar R.P."/>
            <person name="Terry A.Y."/>
            <person name="Boore J.L."/>
            <person name="Grigoriev I.V."/>
            <person name="Lindberg D.R."/>
            <person name="Seaver E.C."/>
            <person name="Weisblat D.A."/>
            <person name="Putnam N.H."/>
            <person name="Rokhsar D.S."/>
        </authorList>
    </citation>
    <scope>NUCLEOTIDE SEQUENCE</scope>
</reference>
<evidence type="ECO:0000256" key="7">
    <source>
        <dbReference type="ARBA" id="ARBA00023242"/>
    </source>
</evidence>
<dbReference type="HOGENOM" id="CLU_005409_1_1_1"/>
<evidence type="ECO:0000259" key="8">
    <source>
        <dbReference type="Pfam" id="PF25795"/>
    </source>
</evidence>
<keyword evidence="5" id="KW-0963">Cytoplasm</keyword>
<dbReference type="SUPFAM" id="SSF48371">
    <property type="entry name" value="ARM repeat"/>
    <property type="match status" value="1"/>
</dbReference>
<evidence type="ECO:0000256" key="2">
    <source>
        <dbReference type="ARBA" id="ARBA00004496"/>
    </source>
</evidence>
<dbReference type="PANTHER" id="PTHR12596">
    <property type="entry name" value="EXPORTIN 4,7-RELATED"/>
    <property type="match status" value="1"/>
</dbReference>